<sequence length="143" mass="15885">MSATPYCGEVDELVGDDTTCAFFRHMAIPQTCVIGFSLDLNHRVSMADPMMLDMSKRLRDQRSASVSTILKLDGCTFPCFNSGLVIMLLFPGERYCFYGAARIQCLDGKLSVDGHELPSGVEWDPDSLRLVCAAYLFSRPVIF</sequence>
<organism evidence="1 2">
    <name type="scientific">Parelaphostrongylus tenuis</name>
    <name type="common">Meningeal worm</name>
    <dbReference type="NCBI Taxonomy" id="148309"/>
    <lineage>
        <taxon>Eukaryota</taxon>
        <taxon>Metazoa</taxon>
        <taxon>Ecdysozoa</taxon>
        <taxon>Nematoda</taxon>
        <taxon>Chromadorea</taxon>
        <taxon>Rhabditida</taxon>
        <taxon>Rhabditina</taxon>
        <taxon>Rhabditomorpha</taxon>
        <taxon>Strongyloidea</taxon>
        <taxon>Metastrongylidae</taxon>
        <taxon>Parelaphostrongylus</taxon>
    </lineage>
</organism>
<proteinExistence type="predicted"/>
<dbReference type="Proteomes" id="UP001196413">
    <property type="component" value="Unassembled WGS sequence"/>
</dbReference>
<evidence type="ECO:0000313" key="2">
    <source>
        <dbReference type="Proteomes" id="UP001196413"/>
    </source>
</evidence>
<dbReference type="AlphaFoldDB" id="A0AAD5WLE6"/>
<gene>
    <name evidence="1" type="ORF">KIN20_036602</name>
</gene>
<evidence type="ECO:0000313" key="1">
    <source>
        <dbReference type="EMBL" id="KAJ1374015.1"/>
    </source>
</evidence>
<protein>
    <submittedName>
        <fullName evidence="1">Uncharacterized protein</fullName>
    </submittedName>
</protein>
<keyword evidence="2" id="KW-1185">Reference proteome</keyword>
<accession>A0AAD5WLE6</accession>
<reference evidence="1" key="1">
    <citation type="submission" date="2021-06" db="EMBL/GenBank/DDBJ databases">
        <title>Parelaphostrongylus tenuis whole genome reference sequence.</title>
        <authorList>
            <person name="Garwood T.J."/>
            <person name="Larsen P.A."/>
            <person name="Fountain-Jones N.M."/>
            <person name="Garbe J.R."/>
            <person name="Macchietto M.G."/>
            <person name="Kania S.A."/>
            <person name="Gerhold R.W."/>
            <person name="Richards J.E."/>
            <person name="Wolf T.M."/>
        </authorList>
    </citation>
    <scope>NUCLEOTIDE SEQUENCE</scope>
    <source>
        <strain evidence="1">MNPRO001-30</strain>
        <tissue evidence="1">Meninges</tissue>
    </source>
</reference>
<dbReference type="EMBL" id="JAHQIW010007377">
    <property type="protein sequence ID" value="KAJ1374015.1"/>
    <property type="molecule type" value="Genomic_DNA"/>
</dbReference>
<comment type="caution">
    <text evidence="1">The sequence shown here is derived from an EMBL/GenBank/DDBJ whole genome shotgun (WGS) entry which is preliminary data.</text>
</comment>
<name>A0AAD5WLE6_PARTN</name>